<evidence type="ECO:0000313" key="2">
    <source>
        <dbReference type="Proteomes" id="UP001174934"/>
    </source>
</evidence>
<comment type="caution">
    <text evidence="1">The sequence shown here is derived from an EMBL/GenBank/DDBJ whole genome shotgun (WGS) entry which is preliminary data.</text>
</comment>
<organism evidence="1 2">
    <name type="scientific">Bombardia bombarda</name>
    <dbReference type="NCBI Taxonomy" id="252184"/>
    <lineage>
        <taxon>Eukaryota</taxon>
        <taxon>Fungi</taxon>
        <taxon>Dikarya</taxon>
        <taxon>Ascomycota</taxon>
        <taxon>Pezizomycotina</taxon>
        <taxon>Sordariomycetes</taxon>
        <taxon>Sordariomycetidae</taxon>
        <taxon>Sordariales</taxon>
        <taxon>Lasiosphaeriaceae</taxon>
        <taxon>Bombardia</taxon>
    </lineage>
</organism>
<gene>
    <name evidence="1" type="ORF">B0T17DRAFT_253805</name>
</gene>
<dbReference type="AlphaFoldDB" id="A0AA40C4I6"/>
<dbReference type="EMBL" id="JAULSR010000003">
    <property type="protein sequence ID" value="KAK0624817.1"/>
    <property type="molecule type" value="Genomic_DNA"/>
</dbReference>
<reference evidence="1" key="1">
    <citation type="submission" date="2023-06" db="EMBL/GenBank/DDBJ databases">
        <title>Genome-scale phylogeny and comparative genomics of the fungal order Sordariales.</title>
        <authorList>
            <consortium name="Lawrence Berkeley National Laboratory"/>
            <person name="Hensen N."/>
            <person name="Bonometti L."/>
            <person name="Westerberg I."/>
            <person name="Brannstrom I.O."/>
            <person name="Guillou S."/>
            <person name="Cros-Aarteil S."/>
            <person name="Calhoun S."/>
            <person name="Haridas S."/>
            <person name="Kuo A."/>
            <person name="Mondo S."/>
            <person name="Pangilinan J."/>
            <person name="Riley R."/>
            <person name="LaButti K."/>
            <person name="Andreopoulos B."/>
            <person name="Lipzen A."/>
            <person name="Chen C."/>
            <person name="Yanf M."/>
            <person name="Daum C."/>
            <person name="Ng V."/>
            <person name="Clum A."/>
            <person name="Steindorff A."/>
            <person name="Ohm R."/>
            <person name="Martin F."/>
            <person name="Silar P."/>
            <person name="Natvig D."/>
            <person name="Lalanne C."/>
            <person name="Gautier V."/>
            <person name="Ament-velasquez S.L."/>
            <person name="Kruys A."/>
            <person name="Hutchinson M.I."/>
            <person name="Powell A.J."/>
            <person name="Barry K."/>
            <person name="Miller A.N."/>
            <person name="Grigoriev I.V."/>
            <person name="Debuchy R."/>
            <person name="Gladieux P."/>
            <person name="Thoren M.H."/>
            <person name="Johannesson H."/>
        </authorList>
    </citation>
    <scope>NUCLEOTIDE SEQUENCE</scope>
    <source>
        <strain evidence="1">SMH3391-2</strain>
    </source>
</reference>
<dbReference type="Proteomes" id="UP001174934">
    <property type="component" value="Unassembled WGS sequence"/>
</dbReference>
<proteinExistence type="predicted"/>
<protein>
    <submittedName>
        <fullName evidence="1">Uncharacterized protein</fullName>
    </submittedName>
</protein>
<evidence type="ECO:0000313" key="1">
    <source>
        <dbReference type="EMBL" id="KAK0624817.1"/>
    </source>
</evidence>
<name>A0AA40C4I6_9PEZI</name>
<sequence length="222" mass="25686">MPLLSSFSPPSGCVVVRSFLRCDYHADRLGRMLTSGLHEWGRRQTPHGIWGRLQRNRRSAFYRMCKMRILGGRSSRQCAVHPNQFVCPKDPFDLPVYGAFFVHTYSTINSLHGLYVQGSRRRWWQPGVWMQLVGQDSRETKQMLPFLKRGPCTRRTQHLDDRLVPPWTLIRCFDPILRCRCICEKLRSAGVICRSPSCPSMVINICGCWPSTLTRAQRTAVF</sequence>
<accession>A0AA40C4I6</accession>
<keyword evidence="2" id="KW-1185">Reference proteome</keyword>